<comment type="caution">
    <text evidence="1">The sequence shown here is derived from an EMBL/GenBank/DDBJ whole genome shotgun (WGS) entry which is preliminary data.</text>
</comment>
<sequence length="234" mass="26111">MASDETATPEPPKKPTTTISATAYRVLRLLPLKLSAAQYGLASKAIEEAVAKVDGDVERVSYRVHGRLADERHPVREPYGWLITRGLRNDQCPAAECESGRIWPTGADCPTCRERYADRRGTPLIFRDRATAIYEVTWTCSGCERPGTGEVPADGTCDGCRHAANTIKAALTAYHLPPAYENGLRMPDRWRCAEDGCQQVTEGARPDHGRCWRCAPKYKRRQRTHRRWQTGGTA</sequence>
<evidence type="ECO:0000313" key="2">
    <source>
        <dbReference type="Proteomes" id="UP000033551"/>
    </source>
</evidence>
<keyword evidence="2" id="KW-1185">Reference proteome</keyword>
<name>A0A0F4JTS0_9ACTN</name>
<dbReference type="EMBL" id="JZWV01000118">
    <property type="protein sequence ID" value="KJY37143.1"/>
    <property type="molecule type" value="Genomic_DNA"/>
</dbReference>
<dbReference type="PATRIC" id="fig|68223.7.peg.3184"/>
<gene>
    <name evidence="1" type="ORF">VR44_06375</name>
</gene>
<reference evidence="1 2" key="1">
    <citation type="submission" date="2015-02" db="EMBL/GenBank/DDBJ databases">
        <authorList>
            <person name="Ju K.-S."/>
            <person name="Doroghazi J.R."/>
            <person name="Metcalf W."/>
        </authorList>
    </citation>
    <scope>NUCLEOTIDE SEQUENCE [LARGE SCALE GENOMIC DNA]</scope>
    <source>
        <strain evidence="1 2">NRRL ISP-5550</strain>
    </source>
</reference>
<evidence type="ECO:0000313" key="1">
    <source>
        <dbReference type="EMBL" id="KJY37143.1"/>
    </source>
</evidence>
<organism evidence="1 2">
    <name type="scientific">Streptomyces katrae</name>
    <dbReference type="NCBI Taxonomy" id="68223"/>
    <lineage>
        <taxon>Bacteria</taxon>
        <taxon>Bacillati</taxon>
        <taxon>Actinomycetota</taxon>
        <taxon>Actinomycetes</taxon>
        <taxon>Kitasatosporales</taxon>
        <taxon>Streptomycetaceae</taxon>
        <taxon>Streptomyces</taxon>
    </lineage>
</organism>
<accession>A0A0F4JTS0</accession>
<dbReference type="Proteomes" id="UP000033551">
    <property type="component" value="Unassembled WGS sequence"/>
</dbReference>
<dbReference type="AlphaFoldDB" id="A0A0F4JTS0"/>
<protein>
    <submittedName>
        <fullName evidence="1">Uncharacterized protein</fullName>
    </submittedName>
</protein>
<proteinExistence type="predicted"/>